<dbReference type="Proteomes" id="UP001569414">
    <property type="component" value="Unassembled WGS sequence"/>
</dbReference>
<dbReference type="PRINTS" id="PR01545">
    <property type="entry name" value="THEMAYE10DUF"/>
</dbReference>
<dbReference type="PANTHER" id="PTHR35882:SF2">
    <property type="entry name" value="PELA"/>
    <property type="match status" value="1"/>
</dbReference>
<dbReference type="PROSITE" id="PS51257">
    <property type="entry name" value="PROKAR_LIPOPROTEIN"/>
    <property type="match status" value="1"/>
</dbReference>
<comment type="caution">
    <text evidence="1">The sequence shown here is derived from an EMBL/GenBank/DDBJ whole genome shotgun (WGS) entry which is preliminary data.</text>
</comment>
<dbReference type="Gene3D" id="3.20.20.70">
    <property type="entry name" value="Aldolase class I"/>
    <property type="match status" value="2"/>
</dbReference>
<dbReference type="SUPFAM" id="SSF51445">
    <property type="entry name" value="(Trans)glycosidases"/>
    <property type="match status" value="1"/>
</dbReference>
<accession>A0ABV4NSB7</accession>
<keyword evidence="2" id="KW-1185">Reference proteome</keyword>
<evidence type="ECO:0008006" key="3">
    <source>
        <dbReference type="Google" id="ProtNLM"/>
    </source>
</evidence>
<protein>
    <recommendedName>
        <fullName evidence="3">Glycoside-hydrolase family GH114 TIM-barrel domain-containing protein</fullName>
    </recommendedName>
</protein>
<sequence>MHRKLLVLLSPLLFLGCSFDDLPDFIIPANVDYDQEMRLLVEDISVYAKGIDRDFIVVPQNGIELITTNTQTNGPVDNTYVNSTDGIAQEAVFFGQDGKVDQPTSETESDRLQAYLDLAKEEGREILVTDFANTEPNIDESYKENEKAGYLSFAADSLNLNDIPPHPKEPVNVNSNNIDKLEDVKNFLNITNPSLSNTRQDFVDKLSETDYDLLIIDFFFTDGEPYTEEQIKQLKVKSNGSRRLLMAYVDIGMAQSDRYYWESYWPTNPPAWLLDEVPNEPGNYYVEYWKAGWQDIIYGNNDSYIFMIADAGFDGAYMDGIDVFEYFDSLETEEEE</sequence>
<proteinExistence type="predicted"/>
<dbReference type="InterPro" id="IPR013785">
    <property type="entry name" value="Aldolase_TIM"/>
</dbReference>
<organism evidence="1 2">
    <name type="scientific">Microbulbifer echini</name>
    <dbReference type="NCBI Taxonomy" id="1529067"/>
    <lineage>
        <taxon>Bacteria</taxon>
        <taxon>Pseudomonadati</taxon>
        <taxon>Pseudomonadota</taxon>
        <taxon>Gammaproteobacteria</taxon>
        <taxon>Cellvibrionales</taxon>
        <taxon>Microbulbiferaceae</taxon>
        <taxon>Microbulbifer</taxon>
    </lineage>
</organism>
<name>A0ABV4NSB7_9GAMM</name>
<dbReference type="InterPro" id="IPR016062">
    <property type="entry name" value="TM1410-rel"/>
</dbReference>
<dbReference type="RefSeq" id="WP_371844807.1">
    <property type="nucleotide sequence ID" value="NZ_JBGMEL010000025.1"/>
</dbReference>
<reference evidence="1 2" key="1">
    <citation type="submission" date="2024-08" db="EMBL/GenBank/DDBJ databases">
        <authorList>
            <person name="Ishaq N."/>
        </authorList>
    </citation>
    <scope>NUCLEOTIDE SEQUENCE [LARGE SCALE GENOMIC DNA]</scope>
    <source>
        <strain evidence="1 2">JCM 30400</strain>
    </source>
</reference>
<dbReference type="PANTHER" id="PTHR35882">
    <property type="entry name" value="PELA"/>
    <property type="match status" value="1"/>
</dbReference>
<evidence type="ECO:0000313" key="1">
    <source>
        <dbReference type="EMBL" id="MFA0792432.1"/>
    </source>
</evidence>
<gene>
    <name evidence="1" type="ORF">ACCI51_17985</name>
</gene>
<dbReference type="InterPro" id="IPR017853">
    <property type="entry name" value="GH"/>
</dbReference>
<dbReference type="EMBL" id="JBGMEL010000025">
    <property type="protein sequence ID" value="MFA0792432.1"/>
    <property type="molecule type" value="Genomic_DNA"/>
</dbReference>
<evidence type="ECO:0000313" key="2">
    <source>
        <dbReference type="Proteomes" id="UP001569414"/>
    </source>
</evidence>